<dbReference type="Pfam" id="PF18267">
    <property type="entry name" value="Rubredoxin_C"/>
    <property type="match status" value="1"/>
</dbReference>
<dbReference type="CDD" id="cd19944">
    <property type="entry name" value="NirB_Fer2_BFD-like_2"/>
    <property type="match status" value="1"/>
</dbReference>
<dbReference type="FunFam" id="3.30.413.10:FF:000007">
    <property type="entry name" value="Nitrite reductase [NAD(P)H] large subunit"/>
    <property type="match status" value="1"/>
</dbReference>
<evidence type="ECO:0000256" key="5">
    <source>
        <dbReference type="ARBA" id="ARBA00012353"/>
    </source>
</evidence>
<keyword evidence="14 20" id="KW-0408">Iron</keyword>
<dbReference type="InterPro" id="IPR017121">
    <property type="entry name" value="Nitrite_Rdtase_lsu"/>
</dbReference>
<dbReference type="InterPro" id="IPR045854">
    <property type="entry name" value="NO2/SO3_Rdtase_4Fe4S_sf"/>
</dbReference>
<dbReference type="Proteomes" id="UP000092596">
    <property type="component" value="Chromosome"/>
</dbReference>
<comment type="cofactor">
    <cofactor evidence="20">
        <name>siroheme</name>
        <dbReference type="ChEBI" id="CHEBI:60052"/>
    </cofactor>
    <text evidence="20">Binds 1 siroheme per subunit.</text>
</comment>
<comment type="cofactor">
    <cofactor evidence="17">
        <name>[2Fe-2S] cluster</name>
        <dbReference type="ChEBI" id="CHEBI:190135"/>
    </cofactor>
</comment>
<dbReference type="Pfam" id="PF07992">
    <property type="entry name" value="Pyr_redox_2"/>
    <property type="match status" value="1"/>
</dbReference>
<dbReference type="GO" id="GO:0051537">
    <property type="term" value="F:2 iron, 2 sulfur cluster binding"/>
    <property type="evidence" value="ECO:0007669"/>
    <property type="project" value="UniProtKB-KW"/>
</dbReference>
<keyword evidence="16 19" id="KW-0534">Nitrate assimilation</keyword>
<dbReference type="NCBIfam" id="TIGR02374">
    <property type="entry name" value="nitri_red_nirB"/>
    <property type="match status" value="1"/>
</dbReference>
<dbReference type="SUPFAM" id="SSF56014">
    <property type="entry name" value="Nitrite and sulphite reductase 4Fe-4S domain-like"/>
    <property type="match status" value="1"/>
</dbReference>
<evidence type="ECO:0000256" key="13">
    <source>
        <dbReference type="ARBA" id="ARBA00023002"/>
    </source>
</evidence>
<keyword evidence="8 19" id="KW-0285">Flavoprotein</keyword>
<dbReference type="InterPro" id="IPR041575">
    <property type="entry name" value="Rubredoxin_C"/>
</dbReference>
<dbReference type="InterPro" id="IPR007419">
    <property type="entry name" value="BFD-like_2Fe2S-bd_dom"/>
</dbReference>
<comment type="similarity">
    <text evidence="4">Belongs to the nitrite and sulfite reductase 4Fe-4S domain family.</text>
</comment>
<comment type="cofactor">
    <cofactor evidence="1 19">
        <name>FAD</name>
        <dbReference type="ChEBI" id="CHEBI:57692"/>
    </cofactor>
</comment>
<dbReference type="UniPathway" id="UPA00653"/>
<evidence type="ECO:0000256" key="19">
    <source>
        <dbReference type="PIRNR" id="PIRNR037149"/>
    </source>
</evidence>
<dbReference type="Gene3D" id="3.30.390.30">
    <property type="match status" value="1"/>
</dbReference>
<dbReference type="Gene3D" id="3.30.413.10">
    <property type="entry name" value="Sulfite Reductase Hemoprotein, domain 1"/>
    <property type="match status" value="1"/>
</dbReference>
<feature type="domain" description="NADH-rubredoxin oxidoreductase C-terminal" evidence="25">
    <location>
        <begin position="357"/>
        <end position="426"/>
    </location>
</feature>
<evidence type="ECO:0000259" key="23">
    <source>
        <dbReference type="Pfam" id="PF04324"/>
    </source>
</evidence>
<evidence type="ECO:0000259" key="21">
    <source>
        <dbReference type="Pfam" id="PF01077"/>
    </source>
</evidence>
<dbReference type="RefSeq" id="WP_065247705.1">
    <property type="nucleotide sequence ID" value="NZ_CP012117.1"/>
</dbReference>
<evidence type="ECO:0000259" key="24">
    <source>
        <dbReference type="Pfam" id="PF07992"/>
    </source>
</evidence>
<evidence type="ECO:0000256" key="2">
    <source>
        <dbReference type="ARBA" id="ARBA00003247"/>
    </source>
</evidence>
<dbReference type="InterPro" id="IPR041854">
    <property type="entry name" value="BFD-like_2Fe2S-bd_dom_sf"/>
</dbReference>
<keyword evidence="6 20" id="KW-0004">4Fe-4S</keyword>
<evidence type="ECO:0000256" key="3">
    <source>
        <dbReference type="ARBA" id="ARBA00005096"/>
    </source>
</evidence>
<name>A0A1B0ZHP7_9MICO</name>
<dbReference type="GO" id="GO:0046872">
    <property type="term" value="F:metal ion binding"/>
    <property type="evidence" value="ECO:0007669"/>
    <property type="project" value="UniProtKB-KW"/>
</dbReference>
<dbReference type="PATRIC" id="fig|1630135.4.peg.958"/>
<keyword evidence="7 20" id="KW-0349">Heme</keyword>
<organism evidence="26 27">
    <name type="scientific">Dermabacter vaginalis</name>
    <dbReference type="NCBI Taxonomy" id="1630135"/>
    <lineage>
        <taxon>Bacteria</taxon>
        <taxon>Bacillati</taxon>
        <taxon>Actinomycetota</taxon>
        <taxon>Actinomycetes</taxon>
        <taxon>Micrococcales</taxon>
        <taxon>Dermabacteraceae</taxon>
        <taxon>Dermabacter</taxon>
    </lineage>
</organism>
<dbReference type="STRING" id="1630135.DAD186_09590"/>
<dbReference type="InterPro" id="IPR005117">
    <property type="entry name" value="NiRdtase/SiRdtase_haem-b_fer"/>
</dbReference>
<evidence type="ECO:0000256" key="7">
    <source>
        <dbReference type="ARBA" id="ARBA00022617"/>
    </source>
</evidence>
<feature type="binding site" evidence="20">
    <location>
        <position position="678"/>
    </location>
    <ligand>
        <name>[4Fe-4S] cluster</name>
        <dbReference type="ChEBI" id="CHEBI:49883"/>
    </ligand>
</feature>
<dbReference type="Gene3D" id="1.10.10.1100">
    <property type="entry name" value="BFD-like [2Fe-2S]-binding domain"/>
    <property type="match status" value="1"/>
</dbReference>
<feature type="domain" description="BFD-like [2Fe-2S]-binding" evidence="23">
    <location>
        <begin position="454"/>
        <end position="507"/>
    </location>
</feature>
<dbReference type="PIRSF" id="PIRSF037149">
    <property type="entry name" value="NirB"/>
    <property type="match status" value="1"/>
</dbReference>
<evidence type="ECO:0000256" key="15">
    <source>
        <dbReference type="ARBA" id="ARBA00023014"/>
    </source>
</evidence>
<evidence type="ECO:0000256" key="14">
    <source>
        <dbReference type="ARBA" id="ARBA00023004"/>
    </source>
</evidence>
<comment type="cofactor">
    <cofactor evidence="20">
        <name>[4Fe-4S] cluster</name>
        <dbReference type="ChEBI" id="CHEBI:49883"/>
    </cofactor>
    <text evidence="20">Binds 1 [4Fe-4S] cluster per subunit.</text>
</comment>
<evidence type="ECO:0000313" key="27">
    <source>
        <dbReference type="Proteomes" id="UP000092596"/>
    </source>
</evidence>
<dbReference type="GO" id="GO:0051539">
    <property type="term" value="F:4 iron, 4 sulfur cluster binding"/>
    <property type="evidence" value="ECO:0007669"/>
    <property type="project" value="UniProtKB-KW"/>
</dbReference>
<dbReference type="InterPro" id="IPR006067">
    <property type="entry name" value="NO2/SO3_Rdtase_4Fe4S_dom"/>
</dbReference>
<comment type="catalytic activity">
    <reaction evidence="18">
        <text>hydrogen sulfide + 6 oxidized [2Fe-2S]-[ferredoxin] + 3 H2O = sulfite + 6 reduced [2Fe-2S]-[ferredoxin] + 7 H(+)</text>
        <dbReference type="Rhea" id="RHEA:23132"/>
        <dbReference type="Rhea" id="RHEA-COMP:10000"/>
        <dbReference type="Rhea" id="RHEA-COMP:10001"/>
        <dbReference type="ChEBI" id="CHEBI:15377"/>
        <dbReference type="ChEBI" id="CHEBI:15378"/>
        <dbReference type="ChEBI" id="CHEBI:17359"/>
        <dbReference type="ChEBI" id="CHEBI:29919"/>
        <dbReference type="ChEBI" id="CHEBI:33737"/>
        <dbReference type="ChEBI" id="CHEBI:33738"/>
        <dbReference type="EC" id="1.8.7.1"/>
    </reaction>
</comment>
<dbReference type="AlphaFoldDB" id="A0A1B0ZHP7"/>
<dbReference type="InterPro" id="IPR016156">
    <property type="entry name" value="FAD/NAD-linked_Rdtase_dimer_sf"/>
</dbReference>
<dbReference type="GO" id="GO:0098809">
    <property type="term" value="F:nitrite reductase activity"/>
    <property type="evidence" value="ECO:0007669"/>
    <property type="project" value="InterPro"/>
</dbReference>
<keyword evidence="10 20" id="KW-0479">Metal-binding</keyword>
<evidence type="ECO:0000256" key="1">
    <source>
        <dbReference type="ARBA" id="ARBA00001974"/>
    </source>
</evidence>
<keyword evidence="13 26" id="KW-0560">Oxidoreductase</keyword>
<feature type="domain" description="Nitrite/sulphite reductase 4Fe-4S" evidence="21">
    <location>
        <begin position="669"/>
        <end position="806"/>
    </location>
</feature>
<dbReference type="PRINTS" id="PR00397">
    <property type="entry name" value="SIROHAEM"/>
</dbReference>
<evidence type="ECO:0000256" key="4">
    <source>
        <dbReference type="ARBA" id="ARBA00010429"/>
    </source>
</evidence>
<evidence type="ECO:0000256" key="11">
    <source>
        <dbReference type="ARBA" id="ARBA00022784"/>
    </source>
</evidence>
<feature type="binding site" evidence="20">
    <location>
        <position position="684"/>
    </location>
    <ligand>
        <name>[4Fe-4S] cluster</name>
        <dbReference type="ChEBI" id="CHEBI:49883"/>
    </ligand>
</feature>
<protein>
    <recommendedName>
        <fullName evidence="5">assimilatory sulfite reductase (ferredoxin)</fullName>
        <ecNumber evidence="5">1.8.7.1</ecNumber>
    </recommendedName>
</protein>
<reference evidence="26 27" key="1">
    <citation type="submission" date="2015-06" db="EMBL/GenBank/DDBJ databases">
        <title>Investigation of pathophysiology for high-risk pregnancy and development of treatment modality based on it.</title>
        <authorList>
            <person name="Kim B.-C."/>
            <person name="Lim S."/>
        </authorList>
    </citation>
    <scope>NUCLEOTIDE SEQUENCE [LARGE SCALE GENOMIC DNA]</scope>
    <source>
        <strain evidence="26 27">AD1-86</strain>
    </source>
</reference>
<evidence type="ECO:0000256" key="12">
    <source>
        <dbReference type="ARBA" id="ARBA00022827"/>
    </source>
</evidence>
<proteinExistence type="inferred from homology"/>
<gene>
    <name evidence="26" type="ORF">DAD186_09590</name>
</gene>
<dbReference type="InterPro" id="IPR036136">
    <property type="entry name" value="Nit/Sulf_reduc_fer-like_dom_sf"/>
</dbReference>
<evidence type="ECO:0000259" key="25">
    <source>
        <dbReference type="Pfam" id="PF18267"/>
    </source>
</evidence>
<evidence type="ECO:0000256" key="20">
    <source>
        <dbReference type="PIRSR" id="PIRSR037149-1"/>
    </source>
</evidence>
<evidence type="ECO:0000256" key="9">
    <source>
        <dbReference type="ARBA" id="ARBA00022714"/>
    </source>
</evidence>
<comment type="function">
    <text evidence="2">Catalyzes the reduction of sulfite to sulfide, a step in the biosynthesis of sulfur-containing amino acids and cofactors.</text>
</comment>
<accession>A0A1B0ZHP7</accession>
<dbReference type="InterPro" id="IPR023753">
    <property type="entry name" value="FAD/NAD-binding_dom"/>
</dbReference>
<dbReference type="InterPro" id="IPR052034">
    <property type="entry name" value="NasD-like"/>
</dbReference>
<evidence type="ECO:0000256" key="10">
    <source>
        <dbReference type="ARBA" id="ARBA00022723"/>
    </source>
</evidence>
<evidence type="ECO:0000256" key="16">
    <source>
        <dbReference type="ARBA" id="ARBA00023063"/>
    </source>
</evidence>
<dbReference type="SUPFAM" id="SSF55124">
    <property type="entry name" value="Nitrite/Sulfite reductase N-terminal domain-like"/>
    <property type="match status" value="1"/>
</dbReference>
<dbReference type="PRINTS" id="PR00411">
    <property type="entry name" value="PNDRDTASEI"/>
</dbReference>
<dbReference type="GO" id="GO:0020037">
    <property type="term" value="F:heme binding"/>
    <property type="evidence" value="ECO:0007669"/>
    <property type="project" value="InterPro"/>
</dbReference>
<evidence type="ECO:0000259" key="22">
    <source>
        <dbReference type="Pfam" id="PF03460"/>
    </source>
</evidence>
<feature type="binding site" evidence="20">
    <location>
        <position position="718"/>
    </location>
    <ligand>
        <name>[4Fe-4S] cluster</name>
        <dbReference type="ChEBI" id="CHEBI:49883"/>
    </ligand>
</feature>
<feature type="domain" description="Nitrite/Sulfite reductase ferredoxin-like" evidence="22">
    <location>
        <begin position="597"/>
        <end position="659"/>
    </location>
</feature>
<dbReference type="Pfam" id="PF01077">
    <property type="entry name" value="NIR_SIR"/>
    <property type="match status" value="1"/>
</dbReference>
<dbReference type="Gene3D" id="3.50.50.60">
    <property type="entry name" value="FAD/NAD(P)-binding domain"/>
    <property type="match status" value="2"/>
</dbReference>
<evidence type="ECO:0000256" key="6">
    <source>
        <dbReference type="ARBA" id="ARBA00022485"/>
    </source>
</evidence>
<dbReference type="PROSITE" id="PS00365">
    <property type="entry name" value="NIR_SIR"/>
    <property type="match status" value="1"/>
</dbReference>
<dbReference type="PRINTS" id="PR00368">
    <property type="entry name" value="FADPNR"/>
</dbReference>
<feature type="binding site" description="axial binding residue" evidence="20">
    <location>
        <position position="722"/>
    </location>
    <ligand>
        <name>siroheme</name>
        <dbReference type="ChEBI" id="CHEBI:60052"/>
    </ligand>
    <ligandPart>
        <name>Fe</name>
        <dbReference type="ChEBI" id="CHEBI:18248"/>
    </ligandPart>
</feature>
<dbReference type="GO" id="GO:0050660">
    <property type="term" value="F:flavin adenine dinucleotide binding"/>
    <property type="evidence" value="ECO:0007669"/>
    <property type="project" value="UniProtKB-UniRule"/>
</dbReference>
<evidence type="ECO:0000313" key="26">
    <source>
        <dbReference type="EMBL" id="ANP27509.1"/>
    </source>
</evidence>
<dbReference type="PANTHER" id="PTHR43809">
    <property type="entry name" value="NITRITE REDUCTASE (NADH) LARGE SUBUNIT"/>
    <property type="match status" value="1"/>
</dbReference>
<dbReference type="InterPro" id="IPR006066">
    <property type="entry name" value="NO2/SO3_Rdtase_FeS/sirohaem_BS"/>
</dbReference>
<dbReference type="Pfam" id="PF04324">
    <property type="entry name" value="Fer2_BFD"/>
    <property type="match status" value="1"/>
</dbReference>
<dbReference type="InterPro" id="IPR012744">
    <property type="entry name" value="Nitri_red_NirB"/>
</dbReference>
<sequence>MSTTDVALNSETANEDALVKHVVVVGGGPAAQRFAETMQARDKAGAYKITVISEEKVEPYDRVNLAKRWDKSYDLTLGDRSLWEDPHIDLRLGDRVNSIETDSKLVRTSSGTVYGYDELVLATGSNAFTPPISGWDTKGVFVYRTVDDVDGMSATVEGLKNDAKRTGKAVVLGGGLLGLEAAGGLASEGYEVHLVELAGWLMPSQLDEGGGNLLNRLIEQRGIVLHTGVSLEQVLPRVEYRKGNTADEEAINAAASNVRGVKLSDGTELDADLVCLAVGIRPRDELGKVNGFEMGPRGGIMVGQDCRTSVEHVWAIGECAAMEGRTIGLVAPANTMAEVVADQLLGGEKLFGEIDGSTKLKLSGIDVASFGDAKGAEKDSLDVVYADPTRGIYQRLVMSPDAAVLRGGILVGDASNYSTLRAYIGRELPGDPAAYLAAGGGEVPDSGDMPDDVIVCSCNNISAGTIKAAINGEGDFAEACHDIPSIKAATTAGTQCGSCVPLLTKILGNELAKSGIAMSRGLCEHFSMPRAELFQIVKEHDLKSFPEVIGRYGQGNGCDVCKPVVASILASLRDDYILGKGLQELQDTNDRFIANMQKDGTYSVIPRMPGGEVNPEALVVLAEVARDFNLYTKITGAQRIGLFGARLEQLPNIWTRLVEAGFESGQAYGKSLRAVKSCVGTDWCRFGQQDSVGMAVLLENRYKGLRSPHKFKLGVSGCARECAEARGKDIGVIATDKGWNLYVGGNGGFTPRHADEFAHDLSDEELVKYVDRFFMYYISDADKLQRTASWVEARGIDHVKEAVLEDSLGMGEQWEHEMQKFVDNHKDEWVEAVKDPEKLSRFRSFINAPETPDPLFARVPMRDQNRPATLEEREQVLISGPVISFRDAHGQEVPAAQVLERK</sequence>
<dbReference type="EC" id="1.8.7.1" evidence="5"/>
<evidence type="ECO:0000256" key="18">
    <source>
        <dbReference type="ARBA" id="ARBA00049518"/>
    </source>
</evidence>
<dbReference type="PANTHER" id="PTHR43809:SF1">
    <property type="entry name" value="NITRITE REDUCTASE (NADH) LARGE SUBUNIT"/>
    <property type="match status" value="1"/>
</dbReference>
<dbReference type="InterPro" id="IPR036188">
    <property type="entry name" value="FAD/NAD-bd_sf"/>
</dbReference>
<dbReference type="Pfam" id="PF03460">
    <property type="entry name" value="NIR_SIR_ferr"/>
    <property type="match status" value="1"/>
</dbReference>
<keyword evidence="15 20" id="KW-0411">Iron-sulfur</keyword>
<dbReference type="EMBL" id="CP012117">
    <property type="protein sequence ID" value="ANP27509.1"/>
    <property type="molecule type" value="Genomic_DNA"/>
</dbReference>
<keyword evidence="11" id="KW-0883">Thioether bond</keyword>
<evidence type="ECO:0000256" key="17">
    <source>
        <dbReference type="ARBA" id="ARBA00034078"/>
    </source>
</evidence>
<dbReference type="KEGG" id="dva:DAD186_09590"/>
<evidence type="ECO:0000256" key="8">
    <source>
        <dbReference type="ARBA" id="ARBA00022630"/>
    </source>
</evidence>
<feature type="binding site" evidence="20">
    <location>
        <position position="722"/>
    </location>
    <ligand>
        <name>[4Fe-4S] cluster</name>
        <dbReference type="ChEBI" id="CHEBI:49883"/>
    </ligand>
</feature>
<dbReference type="GO" id="GO:0050661">
    <property type="term" value="F:NADP binding"/>
    <property type="evidence" value="ECO:0007669"/>
    <property type="project" value="UniProtKB-UniRule"/>
</dbReference>
<dbReference type="SUPFAM" id="SSF51905">
    <property type="entry name" value="FAD/NAD(P)-binding domain"/>
    <property type="match status" value="2"/>
</dbReference>
<dbReference type="GO" id="GO:0042128">
    <property type="term" value="P:nitrate assimilation"/>
    <property type="evidence" value="ECO:0007669"/>
    <property type="project" value="UniProtKB-UniRule"/>
</dbReference>
<keyword evidence="9" id="KW-0001">2Fe-2S</keyword>
<dbReference type="GO" id="GO:0050311">
    <property type="term" value="F:sulfite reductase (ferredoxin) activity"/>
    <property type="evidence" value="ECO:0007669"/>
    <property type="project" value="UniProtKB-EC"/>
</dbReference>
<dbReference type="NCBIfam" id="NF011565">
    <property type="entry name" value="PRK14989.1"/>
    <property type="match status" value="1"/>
</dbReference>
<feature type="domain" description="FAD/NAD(P)-binding" evidence="24">
    <location>
        <begin position="21"/>
        <end position="333"/>
    </location>
</feature>
<comment type="pathway">
    <text evidence="3">Nitrogen metabolism; nitrate reduction (assimilation).</text>
</comment>
<keyword evidence="12 19" id="KW-0274">FAD</keyword>